<sequence length="117" mass="13523">MSFTVDMHYCGKTLVDYSLFNKVASCGMETMQPVDIDSCSTIVDKCCKEENITIEGQDILKNSFEKFSYHQLVFVATYAYSQYYFYEGGIENIVPFVDYSPPFLIQDIHVLFETFLI</sequence>
<accession>A0A918IPV5</accession>
<dbReference type="EMBL" id="BMWP01000003">
    <property type="protein sequence ID" value="GGW24547.1"/>
    <property type="molecule type" value="Genomic_DNA"/>
</dbReference>
<reference evidence="1" key="2">
    <citation type="submission" date="2020-09" db="EMBL/GenBank/DDBJ databases">
        <authorList>
            <person name="Sun Q."/>
            <person name="Kim S."/>
        </authorList>
    </citation>
    <scope>NUCLEOTIDE SEQUENCE</scope>
    <source>
        <strain evidence="1">KCTC 12113</strain>
    </source>
</reference>
<dbReference type="InterPro" id="IPR058512">
    <property type="entry name" value="DUF8199"/>
</dbReference>
<organism evidence="1 2">
    <name type="scientific">Arenibacter certesii</name>
    <dbReference type="NCBI Taxonomy" id="228955"/>
    <lineage>
        <taxon>Bacteria</taxon>
        <taxon>Pseudomonadati</taxon>
        <taxon>Bacteroidota</taxon>
        <taxon>Flavobacteriia</taxon>
        <taxon>Flavobacteriales</taxon>
        <taxon>Flavobacteriaceae</taxon>
        <taxon>Arenibacter</taxon>
    </lineage>
</organism>
<dbReference type="AlphaFoldDB" id="A0A918IPV5"/>
<gene>
    <name evidence="1" type="ORF">GCM10007383_06360</name>
</gene>
<reference evidence="1" key="1">
    <citation type="journal article" date="2014" name="Int. J. Syst. Evol. Microbiol.">
        <title>Complete genome sequence of Corynebacterium casei LMG S-19264T (=DSM 44701T), isolated from a smear-ripened cheese.</title>
        <authorList>
            <consortium name="US DOE Joint Genome Institute (JGI-PGF)"/>
            <person name="Walter F."/>
            <person name="Albersmeier A."/>
            <person name="Kalinowski J."/>
            <person name="Ruckert C."/>
        </authorList>
    </citation>
    <scope>NUCLEOTIDE SEQUENCE</scope>
    <source>
        <strain evidence="1">KCTC 12113</strain>
    </source>
</reference>
<evidence type="ECO:0000313" key="2">
    <source>
        <dbReference type="Proteomes" id="UP000634668"/>
    </source>
</evidence>
<protein>
    <submittedName>
        <fullName evidence="1">Uncharacterized protein</fullName>
    </submittedName>
</protein>
<keyword evidence="2" id="KW-1185">Reference proteome</keyword>
<dbReference type="NCBIfam" id="NF047658">
    <property type="entry name" value="HYC_CC_PP"/>
    <property type="match status" value="1"/>
</dbReference>
<name>A0A918IPV5_9FLAO</name>
<evidence type="ECO:0000313" key="1">
    <source>
        <dbReference type="EMBL" id="GGW24547.1"/>
    </source>
</evidence>
<dbReference type="InterPro" id="IPR058060">
    <property type="entry name" value="HYC_CC_PP"/>
</dbReference>
<dbReference type="Pfam" id="PF26622">
    <property type="entry name" value="DUF8199"/>
    <property type="match status" value="1"/>
</dbReference>
<proteinExistence type="predicted"/>
<dbReference type="Proteomes" id="UP000634668">
    <property type="component" value="Unassembled WGS sequence"/>
</dbReference>
<comment type="caution">
    <text evidence="1">The sequence shown here is derived from an EMBL/GenBank/DDBJ whole genome shotgun (WGS) entry which is preliminary data.</text>
</comment>